<dbReference type="EMBL" id="BOLY01000005">
    <property type="protein sequence ID" value="GIZ44888.1"/>
    <property type="molecule type" value="Genomic_DNA"/>
</dbReference>
<dbReference type="InterPro" id="IPR057692">
    <property type="entry name" value="DUF7932"/>
</dbReference>
<evidence type="ECO:0000259" key="2">
    <source>
        <dbReference type="Pfam" id="PF25560"/>
    </source>
</evidence>
<dbReference type="OrthoDB" id="3944417at2759"/>
<gene>
    <name evidence="3" type="ORF">CKM354_000807300</name>
</gene>
<protein>
    <recommendedName>
        <fullName evidence="2">DUF7932 domain-containing protein</fullName>
    </recommendedName>
</protein>
<comment type="caution">
    <text evidence="3">The sequence shown here is derived from an EMBL/GenBank/DDBJ whole genome shotgun (WGS) entry which is preliminary data.</text>
</comment>
<evidence type="ECO:0000313" key="3">
    <source>
        <dbReference type="EMBL" id="GIZ44888.1"/>
    </source>
</evidence>
<evidence type="ECO:0000256" key="1">
    <source>
        <dbReference type="SAM" id="MobiDB-lite"/>
    </source>
</evidence>
<dbReference type="Pfam" id="PF25560">
    <property type="entry name" value="DUF7932"/>
    <property type="match status" value="1"/>
</dbReference>
<organism evidence="3 4">
    <name type="scientific">Cercospora kikuchii</name>
    <dbReference type="NCBI Taxonomy" id="84275"/>
    <lineage>
        <taxon>Eukaryota</taxon>
        <taxon>Fungi</taxon>
        <taxon>Dikarya</taxon>
        <taxon>Ascomycota</taxon>
        <taxon>Pezizomycotina</taxon>
        <taxon>Dothideomycetes</taxon>
        <taxon>Dothideomycetidae</taxon>
        <taxon>Mycosphaerellales</taxon>
        <taxon>Mycosphaerellaceae</taxon>
        <taxon>Cercospora</taxon>
    </lineage>
</organism>
<dbReference type="GeneID" id="68293648"/>
<accession>A0A9P3CLE1</accession>
<dbReference type="RefSeq" id="XP_044659375.1">
    <property type="nucleotide sequence ID" value="XM_044803440.1"/>
</dbReference>
<reference evidence="3 4" key="1">
    <citation type="submission" date="2021-01" db="EMBL/GenBank/DDBJ databases">
        <title>Cercospora kikuchii MAFF 305040 whole genome shotgun sequence.</title>
        <authorList>
            <person name="Kashiwa T."/>
            <person name="Suzuki T."/>
        </authorList>
    </citation>
    <scope>NUCLEOTIDE SEQUENCE [LARGE SCALE GENOMIC DNA]</scope>
    <source>
        <strain evidence="3 4">MAFF 305040</strain>
    </source>
</reference>
<sequence>MEEEAVTVISVNGQHADDFVKAQADYPNINDALVRPSEYNAQRDKHGEHGVDATTPMTGGPGGSLAVELSESTKQVGYIHAATLRWTGVRQPVINTEVAPRRKLLLSAVGGNGETGRKGGDGHPGLAGTAGAAATQMADAENGTDGGNGGNAGRGTNGGNGGDGGSIQILLGHDMTHLLYAVSWDVSGGSGTPAGEHGRAGKGGAAGVGGVGTDWEQFVGYRYRCTPNCLGKNTQEIRATSPSNALLMASTSLARSGTRVRAAIGSENVAGSDLQTAVALIAARYHARPRQSPITRSLHRAPGEPGQDGKDGVERTSILKPGLPGAFGKMVILVQNLDGTISEYDIPWKLRLVSFDIEDENGDGIFEPGEKIVIRRVCVENIELPNIVNDCHEFPIAMAHIEPKAASISSQMLKIKREARAPSRFDLNLALYIAESTFWQDDKSDSEVEMILAQMITVEVHVSKSYHFNENASIVMVVNSTTHPDRVLALQRFIQGELNMTVDCLDVNENDGLQVDEDIELAHLFTKYDGRTVLLLGQPFLFQNSPRSIPELCDSRQIRRFLNSGTSFLFLGHHDDRTSNKLFEQVVFEVAHEHSSTLASIPRSARFACISDFVGAILDQKQHMEGSSPTVFALSGRRRRCNGMLNPSIISQAKAASRKLHKLLPQERFSILPVSEQSGSSSRVGDQIIILWGAGATVPLQVTEIRDTFNASLDHFEKYSIIAALPVARRVQQIWDDETDGSTSFVREAALCSLGIECIRQIDRYAFSAFSTGPVKVFTENVLAVHLPTVAAVFFHPRSSKIIPQAVQDVLFYCLETCQSQTKLQALARGLMWKNSNRRRLAKYLMESMGALSQGLAAKIQRQADEHRGQKLDAMRQVVRRAARLTKTSEHAFERSTESTVDVVRGSEVCTAEDWDARWAANQDAWKRIAEDESRAPQPIDTMSRSNVVA</sequence>
<feature type="region of interest" description="Disordered" evidence="1">
    <location>
        <begin position="110"/>
        <end position="161"/>
    </location>
</feature>
<evidence type="ECO:0000313" key="4">
    <source>
        <dbReference type="Proteomes" id="UP000825890"/>
    </source>
</evidence>
<feature type="region of interest" description="Disordered" evidence="1">
    <location>
        <begin position="291"/>
        <end position="314"/>
    </location>
</feature>
<feature type="region of interest" description="Disordered" evidence="1">
    <location>
        <begin position="931"/>
        <end position="950"/>
    </location>
</feature>
<feature type="domain" description="DUF7932" evidence="2">
    <location>
        <begin position="349"/>
        <end position="382"/>
    </location>
</feature>
<name>A0A9P3CLE1_9PEZI</name>
<feature type="compositionally biased region" description="Gly residues" evidence="1">
    <location>
        <begin position="144"/>
        <end position="161"/>
    </location>
</feature>
<dbReference type="Proteomes" id="UP000825890">
    <property type="component" value="Unassembled WGS sequence"/>
</dbReference>
<feature type="compositionally biased region" description="Polar residues" evidence="1">
    <location>
        <begin position="941"/>
        <end position="950"/>
    </location>
</feature>
<keyword evidence="4" id="KW-1185">Reference proteome</keyword>
<proteinExistence type="predicted"/>
<dbReference type="AlphaFoldDB" id="A0A9P3CLE1"/>